<dbReference type="InterPro" id="IPR008628">
    <property type="entry name" value="GPP34-like"/>
</dbReference>
<dbReference type="AlphaFoldDB" id="A0A9X5BHT8"/>
<keyword evidence="3" id="KW-0446">Lipid-binding</keyword>
<protein>
    <submittedName>
        <fullName evidence="5">Uncharacterized protein</fullName>
    </submittedName>
</protein>
<reference evidence="5" key="1">
    <citation type="submission" date="2018-09" db="EMBL/GenBank/DDBJ databases">
        <title>Murine metabolic-syndrome-specific gut microbial biobank.</title>
        <authorList>
            <person name="Liu C."/>
        </authorList>
    </citation>
    <scope>NUCLEOTIDE SEQUENCE</scope>
    <source>
        <strain evidence="5">D42-62</strain>
    </source>
</reference>
<evidence type="ECO:0000256" key="1">
    <source>
        <dbReference type="ARBA" id="ARBA00004255"/>
    </source>
</evidence>
<comment type="subcellular location">
    <subcellularLocation>
        <location evidence="1">Golgi apparatus membrane</location>
        <topology evidence="1">Peripheral membrane protein</topology>
        <orientation evidence="1">Cytoplasmic side</orientation>
    </subcellularLocation>
</comment>
<dbReference type="GO" id="GO:0012505">
    <property type="term" value="C:endomembrane system"/>
    <property type="evidence" value="ECO:0007669"/>
    <property type="project" value="UniProtKB-ARBA"/>
</dbReference>
<keyword evidence="2" id="KW-0333">Golgi apparatus</keyword>
<dbReference type="Gene3D" id="1.10.3630.10">
    <property type="entry name" value="yeast vps74-n-term truncation variant domain like"/>
    <property type="match status" value="1"/>
</dbReference>
<evidence type="ECO:0000313" key="5">
    <source>
        <dbReference type="EMBL" id="NBJ94053.1"/>
    </source>
</evidence>
<sequence>MLYTLKGPEYCAKERRLYMNLTTTEKYTIAVLGTQGKLSGLQRRERGLCLVASCVWDMIQANAVTADEKGKLMVFGPLPEPLSYCAPVYEMLAKKPRRPERVVLDYRNTLTGKRIKALTETIADNLIDKSVLVVERQSSLRKAKLCHVDTTVIAQDIAAVKHIDETVPQEQIMLAVLLLESKAAKKLLSKKELSCLKKALKQANSDFGHYIRHIKNMILAAEIAILVSIAAAASQAI</sequence>
<keyword evidence="6" id="KW-1185">Reference proteome</keyword>
<gene>
    <name evidence="5" type="ORF">D5281_16030</name>
</gene>
<dbReference type="GO" id="GO:0070273">
    <property type="term" value="F:phosphatidylinositol-4-phosphate binding"/>
    <property type="evidence" value="ECO:0007669"/>
    <property type="project" value="InterPro"/>
</dbReference>
<keyword evidence="4" id="KW-0472">Membrane</keyword>
<evidence type="ECO:0000256" key="4">
    <source>
        <dbReference type="ARBA" id="ARBA00023136"/>
    </source>
</evidence>
<name>A0A9X5BHT8_9FIRM</name>
<accession>A0A9X5BHT8</accession>
<dbReference type="Proteomes" id="UP001154420">
    <property type="component" value="Unassembled WGS sequence"/>
</dbReference>
<evidence type="ECO:0000313" key="6">
    <source>
        <dbReference type="Proteomes" id="UP001154420"/>
    </source>
</evidence>
<dbReference type="Pfam" id="PF05719">
    <property type="entry name" value="GPP34"/>
    <property type="match status" value="1"/>
</dbReference>
<proteinExistence type="predicted"/>
<evidence type="ECO:0000256" key="2">
    <source>
        <dbReference type="ARBA" id="ARBA00023034"/>
    </source>
</evidence>
<comment type="caution">
    <text evidence="5">The sequence shown here is derived from an EMBL/GenBank/DDBJ whole genome shotgun (WGS) entry which is preliminary data.</text>
</comment>
<dbReference type="GO" id="GO:0005737">
    <property type="term" value="C:cytoplasm"/>
    <property type="evidence" value="ECO:0007669"/>
    <property type="project" value="UniProtKB-ARBA"/>
</dbReference>
<evidence type="ECO:0000256" key="3">
    <source>
        <dbReference type="ARBA" id="ARBA00023121"/>
    </source>
</evidence>
<dbReference type="InterPro" id="IPR038261">
    <property type="entry name" value="GPP34-like_sf"/>
</dbReference>
<organism evidence="5 6">
    <name type="scientific">Parablautia muri</name>
    <dbReference type="NCBI Taxonomy" id="2320879"/>
    <lineage>
        <taxon>Bacteria</taxon>
        <taxon>Bacillati</taxon>
        <taxon>Bacillota</taxon>
        <taxon>Clostridia</taxon>
        <taxon>Lachnospirales</taxon>
        <taxon>Lachnospiraceae</taxon>
        <taxon>Parablautia</taxon>
    </lineage>
</organism>
<dbReference type="EMBL" id="QZDT01000029">
    <property type="protein sequence ID" value="NBJ94053.1"/>
    <property type="molecule type" value="Genomic_DNA"/>
</dbReference>